<feature type="chain" id="PRO_5040753182" evidence="6">
    <location>
        <begin position="21"/>
        <end position="494"/>
    </location>
</feature>
<evidence type="ECO:0000313" key="10">
    <source>
        <dbReference type="Proteomes" id="UP001139260"/>
    </source>
</evidence>
<evidence type="ECO:0000259" key="7">
    <source>
        <dbReference type="Pfam" id="PF07980"/>
    </source>
</evidence>
<reference evidence="9" key="1">
    <citation type="submission" date="2022-04" db="EMBL/GenBank/DDBJ databases">
        <title>Flavobacterium pygoscelis sp. nov. isolated from Chinstrap chick (Pygoscelis antarcticus).</title>
        <authorList>
            <person name="Irgang R."/>
            <person name="Poblete-Morales M."/>
            <person name="Avendano-Herrera R."/>
        </authorList>
    </citation>
    <scope>NUCLEOTIDE SEQUENCE</scope>
    <source>
        <strain evidence="9">I-SCBP12n</strain>
    </source>
</reference>
<name>A0A9X1XTK8_9FLAO</name>
<sequence>MKKLKLTLSLLILVGLSSSCDDFLSEVPDNRTQLDTPEKISEILVNAYPESNYMEFAETMSDNVYDSGDLTKTTIKNSQMYNWEMVDDTDRETPSAYWDACYTAIAHANQALEAIEKQDNDPKLNPQRGEALLARAYSHFMLVTFFSQRYNPATAKTDLGIPYILKPETQLIKKYTRNSVEEVFAYIKADIEKGLPLVTSNYKLPKFHFNKDAANSFASRFYTVVGDWNKVLEVSNELGNLPETKLRDYQSYLDEPDYDKGIRMYSDASANTNLLIVSASSIYSRSFASNRFQLTGADRNELFGANTNLINKAFLYRPLSYNGQVTIFVPKFAEYFKYTNANAGIGLPYDALVLLSNDELFLNRIEAHVMNNQLDVANAELDYFLSVRVKLYNPTTDKITQAKVVAKYPVVANEYTPFYTMTDVQTSYIKALAEIRRREFIHEGLRWFDIKRFALKVTHKTYNQADKVLEKNDLRKAIQIPLNVTNTGVEKNPR</sequence>
<dbReference type="InterPro" id="IPR011990">
    <property type="entry name" value="TPR-like_helical_dom_sf"/>
</dbReference>
<accession>A0A9X1XTK8</accession>
<evidence type="ECO:0000313" key="9">
    <source>
        <dbReference type="EMBL" id="MCK8141256.1"/>
    </source>
</evidence>
<dbReference type="RefSeq" id="WP_248427781.1">
    <property type="nucleotide sequence ID" value="NZ_JALNUB010000003.1"/>
</dbReference>
<evidence type="ECO:0000256" key="3">
    <source>
        <dbReference type="ARBA" id="ARBA00022729"/>
    </source>
</evidence>
<keyword evidence="10" id="KW-1185">Reference proteome</keyword>
<dbReference type="SUPFAM" id="SSF48452">
    <property type="entry name" value="TPR-like"/>
    <property type="match status" value="1"/>
</dbReference>
<dbReference type="Gene3D" id="1.25.40.390">
    <property type="match status" value="1"/>
</dbReference>
<dbReference type="AlphaFoldDB" id="A0A9X1XTK8"/>
<comment type="similarity">
    <text evidence="2">Belongs to the SusD family.</text>
</comment>
<keyword evidence="5" id="KW-0998">Cell outer membrane</keyword>
<feature type="signal peptide" evidence="6">
    <location>
        <begin position="1"/>
        <end position="20"/>
    </location>
</feature>
<organism evidence="9 10">
    <name type="scientific">Flavobacterium pygoscelis</name>
    <dbReference type="NCBI Taxonomy" id="2893176"/>
    <lineage>
        <taxon>Bacteria</taxon>
        <taxon>Pseudomonadati</taxon>
        <taxon>Bacteroidota</taxon>
        <taxon>Flavobacteriia</taxon>
        <taxon>Flavobacteriales</taxon>
        <taxon>Flavobacteriaceae</taxon>
        <taxon>Flavobacterium</taxon>
    </lineage>
</organism>
<keyword evidence="4" id="KW-0472">Membrane</keyword>
<protein>
    <submittedName>
        <fullName evidence="9">RagB/SusD family nutrient uptake outer membrane protein</fullName>
    </submittedName>
</protein>
<evidence type="ECO:0000259" key="8">
    <source>
        <dbReference type="Pfam" id="PF14322"/>
    </source>
</evidence>
<feature type="domain" description="RagB/SusD" evidence="7">
    <location>
        <begin position="359"/>
        <end position="468"/>
    </location>
</feature>
<dbReference type="PROSITE" id="PS51257">
    <property type="entry name" value="PROKAR_LIPOPROTEIN"/>
    <property type="match status" value="1"/>
</dbReference>
<dbReference type="InterPro" id="IPR033985">
    <property type="entry name" value="SusD-like_N"/>
</dbReference>
<evidence type="ECO:0000256" key="1">
    <source>
        <dbReference type="ARBA" id="ARBA00004442"/>
    </source>
</evidence>
<dbReference type="Pfam" id="PF07980">
    <property type="entry name" value="SusD_RagB"/>
    <property type="match status" value="1"/>
</dbReference>
<gene>
    <name evidence="9" type="ORF">MW871_05060</name>
</gene>
<dbReference type="Pfam" id="PF14322">
    <property type="entry name" value="SusD-like_3"/>
    <property type="match status" value="1"/>
</dbReference>
<evidence type="ECO:0000256" key="4">
    <source>
        <dbReference type="ARBA" id="ARBA00023136"/>
    </source>
</evidence>
<keyword evidence="3 6" id="KW-0732">Signal</keyword>
<comment type="subcellular location">
    <subcellularLocation>
        <location evidence="1">Cell outer membrane</location>
    </subcellularLocation>
</comment>
<dbReference type="InterPro" id="IPR012944">
    <property type="entry name" value="SusD_RagB_dom"/>
</dbReference>
<evidence type="ECO:0000256" key="5">
    <source>
        <dbReference type="ARBA" id="ARBA00023237"/>
    </source>
</evidence>
<feature type="domain" description="SusD-like N-terminal" evidence="8">
    <location>
        <begin position="22"/>
        <end position="222"/>
    </location>
</feature>
<evidence type="ECO:0000256" key="2">
    <source>
        <dbReference type="ARBA" id="ARBA00006275"/>
    </source>
</evidence>
<evidence type="ECO:0000256" key="6">
    <source>
        <dbReference type="SAM" id="SignalP"/>
    </source>
</evidence>
<proteinExistence type="inferred from homology"/>
<dbReference type="EMBL" id="JALNUB010000003">
    <property type="protein sequence ID" value="MCK8141256.1"/>
    <property type="molecule type" value="Genomic_DNA"/>
</dbReference>
<dbReference type="Proteomes" id="UP001139260">
    <property type="component" value="Unassembled WGS sequence"/>
</dbReference>
<dbReference type="GO" id="GO:0009279">
    <property type="term" value="C:cell outer membrane"/>
    <property type="evidence" value="ECO:0007669"/>
    <property type="project" value="UniProtKB-SubCell"/>
</dbReference>
<comment type="caution">
    <text evidence="9">The sequence shown here is derived from an EMBL/GenBank/DDBJ whole genome shotgun (WGS) entry which is preliminary data.</text>
</comment>